<feature type="chain" id="PRO_5019206806" evidence="1">
    <location>
        <begin position="27"/>
        <end position="170"/>
    </location>
</feature>
<keyword evidence="2" id="KW-0808">Transferase</keyword>
<dbReference type="OrthoDB" id="6513831at2759"/>
<dbReference type="AlphaFoldDB" id="A0A443RXQ6"/>
<evidence type="ECO:0000313" key="3">
    <source>
        <dbReference type="Proteomes" id="UP000288716"/>
    </source>
</evidence>
<evidence type="ECO:0000313" key="2">
    <source>
        <dbReference type="EMBL" id="RWS20147.1"/>
    </source>
</evidence>
<keyword evidence="2" id="KW-0489">Methyltransferase</keyword>
<reference evidence="2 3" key="1">
    <citation type="journal article" date="2018" name="Gigascience">
        <title>Genomes of trombidid mites reveal novel predicted allergens and laterally-transferred genes associated with secondary metabolism.</title>
        <authorList>
            <person name="Dong X."/>
            <person name="Chaisiri K."/>
            <person name="Xia D."/>
            <person name="Armstrong S.D."/>
            <person name="Fang Y."/>
            <person name="Donnelly M.J."/>
            <person name="Kadowaki T."/>
            <person name="McGarry J.W."/>
            <person name="Darby A.C."/>
            <person name="Makepeace B.L."/>
        </authorList>
    </citation>
    <scope>NUCLEOTIDE SEQUENCE [LARGE SCALE GENOMIC DNA]</scope>
    <source>
        <strain evidence="2">UoL-UT</strain>
    </source>
</reference>
<dbReference type="VEuPathDB" id="VectorBase:LDEU011893"/>
<name>A0A443RXQ6_9ACAR</name>
<dbReference type="InterPro" id="IPR036397">
    <property type="entry name" value="RNaseH_sf"/>
</dbReference>
<dbReference type="PANTHER" id="PTHR47326">
    <property type="entry name" value="TRANSPOSABLE ELEMENT TC3 TRANSPOSASE-LIKE PROTEIN"/>
    <property type="match status" value="1"/>
</dbReference>
<sequence length="170" mass="19625">MSHTTAWRILRRMLCLFPYKVQLLQALTQTHIEARVRKIWFSYEAHFWMNGTSSSKITVIGLRKIHILMSARVAHPQRITVWCAISASGKVGPICTKENKTGARYKNMLQTQFLLFLKKNDYVSDSIFMQDGATPHRTRGRSSNWVIDNLELRLRHVIGAEGGHFENIVQ</sequence>
<keyword evidence="1" id="KW-0732">Signal</keyword>
<feature type="signal peptide" evidence="1">
    <location>
        <begin position="1"/>
        <end position="26"/>
    </location>
</feature>
<gene>
    <name evidence="2" type="ORF">B4U80_03438</name>
</gene>
<dbReference type="GO" id="GO:0008168">
    <property type="term" value="F:methyltransferase activity"/>
    <property type="evidence" value="ECO:0007669"/>
    <property type="project" value="UniProtKB-KW"/>
</dbReference>
<dbReference type="Proteomes" id="UP000288716">
    <property type="component" value="Unassembled WGS sequence"/>
</dbReference>
<keyword evidence="3" id="KW-1185">Reference proteome</keyword>
<organism evidence="2 3">
    <name type="scientific">Leptotrombidium deliense</name>
    <dbReference type="NCBI Taxonomy" id="299467"/>
    <lineage>
        <taxon>Eukaryota</taxon>
        <taxon>Metazoa</taxon>
        <taxon>Ecdysozoa</taxon>
        <taxon>Arthropoda</taxon>
        <taxon>Chelicerata</taxon>
        <taxon>Arachnida</taxon>
        <taxon>Acari</taxon>
        <taxon>Acariformes</taxon>
        <taxon>Trombidiformes</taxon>
        <taxon>Prostigmata</taxon>
        <taxon>Anystina</taxon>
        <taxon>Parasitengona</taxon>
        <taxon>Trombiculoidea</taxon>
        <taxon>Trombiculidae</taxon>
        <taxon>Leptotrombidium</taxon>
    </lineage>
</organism>
<protein>
    <submittedName>
        <fullName evidence="2">Histone-lysine N-methyltransferase SETMAR-like protein</fullName>
    </submittedName>
</protein>
<accession>A0A443RXQ6</accession>
<dbReference type="Gene3D" id="3.30.420.10">
    <property type="entry name" value="Ribonuclease H-like superfamily/Ribonuclease H"/>
    <property type="match status" value="1"/>
</dbReference>
<comment type="caution">
    <text evidence="2">The sequence shown here is derived from an EMBL/GenBank/DDBJ whole genome shotgun (WGS) entry which is preliminary data.</text>
</comment>
<dbReference type="GO" id="GO:0032259">
    <property type="term" value="P:methylation"/>
    <property type="evidence" value="ECO:0007669"/>
    <property type="project" value="UniProtKB-KW"/>
</dbReference>
<evidence type="ECO:0000256" key="1">
    <source>
        <dbReference type="SAM" id="SignalP"/>
    </source>
</evidence>
<dbReference type="PANTHER" id="PTHR47326:SF1">
    <property type="entry name" value="HTH PSQ-TYPE DOMAIN-CONTAINING PROTEIN"/>
    <property type="match status" value="1"/>
</dbReference>
<dbReference type="EMBL" id="NCKV01019679">
    <property type="protein sequence ID" value="RWS20147.1"/>
    <property type="molecule type" value="Genomic_DNA"/>
</dbReference>
<dbReference type="GO" id="GO:0003676">
    <property type="term" value="F:nucleic acid binding"/>
    <property type="evidence" value="ECO:0007669"/>
    <property type="project" value="InterPro"/>
</dbReference>
<proteinExistence type="predicted"/>